<evidence type="ECO:0000256" key="1">
    <source>
        <dbReference type="SAM" id="Coils"/>
    </source>
</evidence>
<keyword evidence="3" id="KW-1185">Reference proteome</keyword>
<keyword evidence="1" id="KW-0175">Coiled coil</keyword>
<organism evidence="2 3">
    <name type="scientific">Marinobacter alkaliphilus</name>
    <dbReference type="NCBI Taxonomy" id="254719"/>
    <lineage>
        <taxon>Bacteria</taxon>
        <taxon>Pseudomonadati</taxon>
        <taxon>Pseudomonadota</taxon>
        <taxon>Gammaproteobacteria</taxon>
        <taxon>Pseudomonadales</taxon>
        <taxon>Marinobacteraceae</taxon>
        <taxon>Marinobacter</taxon>
    </lineage>
</organism>
<dbReference type="Proteomes" id="UP001445268">
    <property type="component" value="Chromosome"/>
</dbReference>
<name>A0ABZ3E684_9GAMM</name>
<accession>A0ABZ3E684</accession>
<dbReference type="RefSeq" id="WP_342632193.1">
    <property type="nucleotide sequence ID" value="NZ_CP152380.1"/>
</dbReference>
<dbReference type="EMBL" id="CP152380">
    <property type="protein sequence ID" value="XAF55192.1"/>
    <property type="molecule type" value="Genomic_DNA"/>
</dbReference>
<proteinExistence type="predicted"/>
<gene>
    <name evidence="2" type="ORF">AAGT77_06490</name>
</gene>
<feature type="coiled-coil region" evidence="1">
    <location>
        <begin position="37"/>
        <end position="64"/>
    </location>
</feature>
<sequence length="131" mass="15028">MSDLLRYRVTSQDGAPARFDESETGYWTPWYIAERRCNDLRAKLEQAEAQSEALRQELQNQLTAQWKVGVDYAEAFILRKQAEAVEEAVVYALRTVGNVDPFEVDIHRFANDYAQLLRQQADEAEQAGGEK</sequence>
<evidence type="ECO:0000313" key="2">
    <source>
        <dbReference type="EMBL" id="XAF55192.1"/>
    </source>
</evidence>
<protein>
    <submittedName>
        <fullName evidence="2">Uncharacterized protein</fullName>
    </submittedName>
</protein>
<reference evidence="2 3" key="1">
    <citation type="submission" date="2024-04" db="EMBL/GenBank/DDBJ databases">
        <title>Marinobacter sp. SBY-1.</title>
        <authorList>
            <person name="Pan C."/>
        </authorList>
    </citation>
    <scope>NUCLEOTIDE SEQUENCE [LARGE SCALE GENOMIC DNA]</scope>
    <source>
        <strain evidence="2 3">SBY-1</strain>
    </source>
</reference>
<evidence type="ECO:0000313" key="3">
    <source>
        <dbReference type="Proteomes" id="UP001445268"/>
    </source>
</evidence>